<evidence type="ECO:0000256" key="5">
    <source>
        <dbReference type="ARBA" id="ARBA00023136"/>
    </source>
</evidence>
<keyword evidence="4 7" id="KW-1133">Transmembrane helix</keyword>
<evidence type="ECO:0000313" key="10">
    <source>
        <dbReference type="Proteomes" id="UP001296706"/>
    </source>
</evidence>
<reference evidence="9 10" key="1">
    <citation type="submission" date="2020-04" db="EMBL/GenBank/DDBJ databases">
        <authorList>
            <person name="Klaysubun C."/>
            <person name="Duangmal K."/>
            <person name="Lipun K."/>
        </authorList>
    </citation>
    <scope>NUCLEOTIDE SEQUENCE [LARGE SCALE GENOMIC DNA]</scope>
    <source>
        <strain evidence="9 10">JCM 11839</strain>
    </source>
</reference>
<dbReference type="InterPro" id="IPR007168">
    <property type="entry name" value="Phageshock_PspC_N"/>
</dbReference>
<keyword evidence="2" id="KW-1003">Cell membrane</keyword>
<evidence type="ECO:0000256" key="7">
    <source>
        <dbReference type="SAM" id="Phobius"/>
    </source>
</evidence>
<dbReference type="PANTHER" id="PTHR33885:SF3">
    <property type="entry name" value="PHAGE SHOCK PROTEIN C"/>
    <property type="match status" value="1"/>
</dbReference>
<feature type="compositionally biased region" description="Low complexity" evidence="6">
    <location>
        <begin position="28"/>
        <end position="46"/>
    </location>
</feature>
<comment type="caution">
    <text evidence="9">The sequence shown here is derived from an EMBL/GenBank/DDBJ whole genome shotgun (WGS) entry which is preliminary data.</text>
</comment>
<sequence length="109" mass="11190">MEQTTDTTTRVPSAAGAEPPVPLFSEQAVPPLSDAAAPAAGTTATPRFRLRRSRTDRMIGGVCGGLAESLNIDATLLRIGLVALTVLGAGSGLVIYAAVWMLAPETDTP</sequence>
<evidence type="ECO:0000256" key="4">
    <source>
        <dbReference type="ARBA" id="ARBA00022989"/>
    </source>
</evidence>
<dbReference type="PANTHER" id="PTHR33885">
    <property type="entry name" value="PHAGE SHOCK PROTEIN C"/>
    <property type="match status" value="1"/>
</dbReference>
<evidence type="ECO:0000256" key="1">
    <source>
        <dbReference type="ARBA" id="ARBA00004162"/>
    </source>
</evidence>
<evidence type="ECO:0000256" key="2">
    <source>
        <dbReference type="ARBA" id="ARBA00022475"/>
    </source>
</evidence>
<keyword evidence="3 7" id="KW-0812">Transmembrane</keyword>
<dbReference type="Pfam" id="PF04024">
    <property type="entry name" value="PspC"/>
    <property type="match status" value="1"/>
</dbReference>
<feature type="region of interest" description="Disordered" evidence="6">
    <location>
        <begin position="1"/>
        <end position="51"/>
    </location>
</feature>
<dbReference type="RefSeq" id="WP_169396276.1">
    <property type="nucleotide sequence ID" value="NZ_BAAAJH010000021.1"/>
</dbReference>
<evidence type="ECO:0000259" key="8">
    <source>
        <dbReference type="Pfam" id="PF04024"/>
    </source>
</evidence>
<evidence type="ECO:0000256" key="3">
    <source>
        <dbReference type="ARBA" id="ARBA00022692"/>
    </source>
</evidence>
<keyword evidence="10" id="KW-1185">Reference proteome</keyword>
<feature type="compositionally biased region" description="Polar residues" evidence="6">
    <location>
        <begin position="1"/>
        <end position="11"/>
    </location>
</feature>
<keyword evidence="5 7" id="KW-0472">Membrane</keyword>
<proteinExistence type="predicted"/>
<name>A0ABX1RFJ8_9PSEU</name>
<gene>
    <name evidence="9" type="ORF">HF577_14035</name>
</gene>
<comment type="subcellular location">
    <subcellularLocation>
        <location evidence="1">Cell membrane</location>
        <topology evidence="1">Single-pass membrane protein</topology>
    </subcellularLocation>
</comment>
<evidence type="ECO:0000313" key="9">
    <source>
        <dbReference type="EMBL" id="NMH78199.1"/>
    </source>
</evidence>
<protein>
    <submittedName>
        <fullName evidence="9">PspC domain-containing protein</fullName>
    </submittedName>
</protein>
<feature type="domain" description="Phage shock protein PspC N-terminal" evidence="8">
    <location>
        <begin position="49"/>
        <end position="105"/>
    </location>
</feature>
<evidence type="ECO:0000256" key="6">
    <source>
        <dbReference type="SAM" id="MobiDB-lite"/>
    </source>
</evidence>
<dbReference type="InterPro" id="IPR052027">
    <property type="entry name" value="PspC"/>
</dbReference>
<dbReference type="EMBL" id="JAAXKY010000038">
    <property type="protein sequence ID" value="NMH78199.1"/>
    <property type="molecule type" value="Genomic_DNA"/>
</dbReference>
<accession>A0ABX1RFJ8</accession>
<organism evidence="9 10">
    <name type="scientific">Pseudonocardia xinjiangensis</name>
    <dbReference type="NCBI Taxonomy" id="75289"/>
    <lineage>
        <taxon>Bacteria</taxon>
        <taxon>Bacillati</taxon>
        <taxon>Actinomycetota</taxon>
        <taxon>Actinomycetes</taxon>
        <taxon>Pseudonocardiales</taxon>
        <taxon>Pseudonocardiaceae</taxon>
        <taxon>Pseudonocardia</taxon>
    </lineage>
</organism>
<feature type="transmembrane region" description="Helical" evidence="7">
    <location>
        <begin position="79"/>
        <end position="103"/>
    </location>
</feature>
<dbReference type="Proteomes" id="UP001296706">
    <property type="component" value="Unassembled WGS sequence"/>
</dbReference>